<feature type="binding site" evidence="13">
    <location>
        <position position="166"/>
    </location>
    <ligand>
        <name>substrate</name>
    </ligand>
</feature>
<reference evidence="16" key="3">
    <citation type="submission" date="2025-09" db="UniProtKB">
        <authorList>
            <consortium name="Ensembl"/>
        </authorList>
    </citation>
    <scope>IDENTIFICATION</scope>
</reference>
<keyword evidence="8 11" id="KW-0256">Endoplasmic reticulum</keyword>
<evidence type="ECO:0000256" key="4">
    <source>
        <dbReference type="ARBA" id="ARBA00012634"/>
    </source>
</evidence>
<comment type="similarity">
    <text evidence="3 11">Belongs to the glucose-6-phosphatase family.</text>
</comment>
<dbReference type="OrthoDB" id="6416209at2759"/>
<evidence type="ECO:0000256" key="14">
    <source>
        <dbReference type="SAM" id="Phobius"/>
    </source>
</evidence>
<evidence type="ECO:0000313" key="17">
    <source>
        <dbReference type="Proteomes" id="UP000694397"/>
    </source>
</evidence>
<feature type="transmembrane region" description="Helical" evidence="14">
    <location>
        <begin position="145"/>
        <end position="167"/>
    </location>
</feature>
<comment type="pathway">
    <text evidence="2 11">Carbohydrate biosynthesis; gluconeogenesis.</text>
</comment>
<sequence>MDLLHSLGVDLTLNLQANYSHYESIFHLASSLADLHTTFVVFFPVWFHLRQEVGIKLIWVAVIGDWLNLVFKWILFGERPYWWVHETQFYDTAPAPVLQQFPITCETGPGSPSGHAMASAGVWHVMATAILSISEEKRHSALFIWVTRLWLWTLSYAFVVLVCMSRVYVAAHFPHQVIGGVIAGITVAKMFSRAGWIYKASLKKYFCTTLCLLTSALGFYLLLKMLGVDLLWTLEKANMWCTRAEWVHMDTSPFASLLRNMGILLGLGLGLHSPLYVESRKSKSAPFSLSCVIASLTLLQLLDTLSFSSNNPVVFYSLSFFKSTVMPFITIALVPASLSVLFRSRRDQKML</sequence>
<feature type="binding site" evidence="13">
    <location>
        <position position="79"/>
    </location>
    <ligand>
        <name>substrate</name>
    </ligand>
</feature>
<dbReference type="PANTHER" id="PTHR12591:SF5">
    <property type="entry name" value="GLUCOSE-6-PHOSPHATASE"/>
    <property type="match status" value="1"/>
</dbReference>
<dbReference type="AlphaFoldDB" id="A0A8C9R962"/>
<evidence type="ECO:0000313" key="16">
    <source>
        <dbReference type="Ensembl" id="ENSSFOP00015013736.1"/>
    </source>
</evidence>
<dbReference type="CDD" id="cd03381">
    <property type="entry name" value="PAP2_glucose_6_phosphatase"/>
    <property type="match status" value="1"/>
</dbReference>
<evidence type="ECO:0000256" key="5">
    <source>
        <dbReference type="ARBA" id="ARBA00022432"/>
    </source>
</evidence>
<dbReference type="PANTHER" id="PTHR12591">
    <property type="entry name" value="GLUCOSE-6-PHOSPHATASE"/>
    <property type="match status" value="1"/>
</dbReference>
<gene>
    <name evidence="16" type="primary">LOC108928080</name>
</gene>
<protein>
    <recommendedName>
        <fullName evidence="4 11">Glucose-6-phosphatase</fullName>
        <ecNumber evidence="4 11">3.1.3.9</ecNumber>
    </recommendedName>
</protein>
<evidence type="ECO:0000256" key="6">
    <source>
        <dbReference type="ARBA" id="ARBA00022692"/>
    </source>
</evidence>
<dbReference type="RefSeq" id="XP_018597378.1">
    <property type="nucleotide sequence ID" value="XM_018741862.1"/>
</dbReference>
<proteinExistence type="inferred from homology"/>
<feature type="transmembrane region" description="Helical" evidence="14">
    <location>
        <begin position="204"/>
        <end position="223"/>
    </location>
</feature>
<evidence type="ECO:0000256" key="11">
    <source>
        <dbReference type="PIRNR" id="PIRNR000905"/>
    </source>
</evidence>
<evidence type="ECO:0000256" key="8">
    <source>
        <dbReference type="ARBA" id="ARBA00022824"/>
    </source>
</evidence>
<evidence type="ECO:0000256" key="1">
    <source>
        <dbReference type="ARBA" id="ARBA00004477"/>
    </source>
</evidence>
<dbReference type="Ensembl" id="ENSSFOT00015013906.2">
    <property type="protein sequence ID" value="ENSSFOP00015013736.1"/>
    <property type="gene ID" value="ENSSFOG00015008872.2"/>
</dbReference>
<feature type="transmembrane region" description="Helical" evidence="14">
    <location>
        <begin position="173"/>
        <end position="192"/>
    </location>
</feature>
<evidence type="ECO:0000256" key="9">
    <source>
        <dbReference type="ARBA" id="ARBA00022989"/>
    </source>
</evidence>
<keyword evidence="9 14" id="KW-1133">Transmembrane helix</keyword>
<keyword evidence="10 11" id="KW-0472">Membrane</keyword>
<feature type="transmembrane region" description="Helical" evidence="14">
    <location>
        <begin position="25"/>
        <end position="45"/>
    </location>
</feature>
<keyword evidence="5 11" id="KW-0312">Gluconeogenesis</keyword>
<name>A0A8C9R962_SCLFO</name>
<dbReference type="GeneTree" id="ENSGT00950000183150"/>
<feature type="active site" description="Nucleophile" evidence="12">
    <location>
        <position position="172"/>
    </location>
</feature>
<dbReference type="SUPFAM" id="SSF48317">
    <property type="entry name" value="Acid phosphatase/Vanadium-dependent haloperoxidase"/>
    <property type="match status" value="1"/>
</dbReference>
<evidence type="ECO:0000259" key="15">
    <source>
        <dbReference type="SMART" id="SM00014"/>
    </source>
</evidence>
<evidence type="ECO:0000256" key="2">
    <source>
        <dbReference type="ARBA" id="ARBA00004742"/>
    </source>
</evidence>
<evidence type="ECO:0000256" key="13">
    <source>
        <dbReference type="PIRSR" id="PIRSR000905-2"/>
    </source>
</evidence>
<keyword evidence="7 11" id="KW-0378">Hydrolase</keyword>
<dbReference type="GO" id="GO:0005789">
    <property type="term" value="C:endoplasmic reticulum membrane"/>
    <property type="evidence" value="ECO:0007669"/>
    <property type="project" value="UniProtKB-SubCell"/>
</dbReference>
<dbReference type="EC" id="3.1.3.9" evidence="4 11"/>
<evidence type="ECO:0000256" key="7">
    <source>
        <dbReference type="ARBA" id="ARBA00022801"/>
    </source>
</evidence>
<dbReference type="SMART" id="SM00014">
    <property type="entry name" value="acidPPc"/>
    <property type="match status" value="1"/>
</dbReference>
<evidence type="ECO:0000256" key="12">
    <source>
        <dbReference type="PIRSR" id="PIRSR000905-1"/>
    </source>
</evidence>
<accession>A0A8C9R962</accession>
<dbReference type="PIRSF" id="PIRSF000905">
    <property type="entry name" value="Glucose-6-phosphatase"/>
    <property type="match status" value="1"/>
</dbReference>
<dbReference type="KEGG" id="sfm:108928080"/>
<feature type="transmembrane region" description="Helical" evidence="14">
    <location>
        <begin position="314"/>
        <end position="342"/>
    </location>
</feature>
<dbReference type="GeneID" id="108928080"/>
<dbReference type="InterPro" id="IPR036938">
    <property type="entry name" value="PAP2/HPO_sf"/>
</dbReference>
<reference evidence="16" key="2">
    <citation type="submission" date="2025-08" db="UniProtKB">
        <authorList>
            <consortium name="Ensembl"/>
        </authorList>
    </citation>
    <scope>IDENTIFICATION</scope>
</reference>
<dbReference type="InterPro" id="IPR000326">
    <property type="entry name" value="PAP2/HPO"/>
</dbReference>
<feature type="active site" description="Proton donor" evidence="12">
    <location>
        <position position="115"/>
    </location>
</feature>
<comment type="subcellular location">
    <subcellularLocation>
        <location evidence="1">Endoplasmic reticulum membrane</location>
        <topology evidence="1">Multi-pass membrane protein</topology>
    </subcellularLocation>
</comment>
<dbReference type="GO" id="GO:0006094">
    <property type="term" value="P:gluconeogenesis"/>
    <property type="evidence" value="ECO:0007669"/>
    <property type="project" value="UniProtKB-UniRule"/>
</dbReference>
<evidence type="ECO:0000256" key="10">
    <source>
        <dbReference type="ARBA" id="ARBA00023136"/>
    </source>
</evidence>
<reference evidence="16 17" key="1">
    <citation type="submission" date="2019-04" db="EMBL/GenBank/DDBJ databases">
        <authorList>
            <consortium name="Wellcome Sanger Institute Data Sharing"/>
        </authorList>
    </citation>
    <scope>NUCLEOTIDE SEQUENCE [LARGE SCALE GENOMIC DNA]</scope>
</reference>
<keyword evidence="6 14" id="KW-0812">Transmembrane</keyword>
<evidence type="ECO:0000256" key="3">
    <source>
        <dbReference type="ARBA" id="ARBA00009266"/>
    </source>
</evidence>
<keyword evidence="17" id="KW-1185">Reference proteome</keyword>
<dbReference type="GO" id="GO:0051156">
    <property type="term" value="P:glucose 6-phosphate metabolic process"/>
    <property type="evidence" value="ECO:0007669"/>
    <property type="project" value="TreeGrafter"/>
</dbReference>
<dbReference type="InterPro" id="IPR016275">
    <property type="entry name" value="Glucose-6-phosphatase"/>
</dbReference>
<dbReference type="Gene3D" id="1.20.144.10">
    <property type="entry name" value="Phosphatidic acid phosphatase type 2/haloperoxidase"/>
    <property type="match status" value="1"/>
</dbReference>
<dbReference type="UniPathway" id="UPA00138"/>
<dbReference type="GO" id="GO:0004346">
    <property type="term" value="F:glucose-6-phosphatase activity"/>
    <property type="evidence" value="ECO:0007669"/>
    <property type="project" value="UniProtKB-EC"/>
</dbReference>
<feature type="transmembrane region" description="Helical" evidence="14">
    <location>
        <begin position="257"/>
        <end position="277"/>
    </location>
</feature>
<dbReference type="Pfam" id="PF01569">
    <property type="entry name" value="PAP2"/>
    <property type="match status" value="1"/>
</dbReference>
<dbReference type="Proteomes" id="UP000694397">
    <property type="component" value="Chromosome 25"/>
</dbReference>
<feature type="transmembrane region" description="Helical" evidence="14">
    <location>
        <begin position="284"/>
        <end position="302"/>
    </location>
</feature>
<feature type="domain" description="Phosphatidic acid phosphatase type 2/haloperoxidase" evidence="15">
    <location>
        <begin position="53"/>
        <end position="192"/>
    </location>
</feature>
<organism evidence="16 17">
    <name type="scientific">Scleropages formosus</name>
    <name type="common">Asian bonytongue</name>
    <name type="synonym">Osteoglossum formosum</name>
    <dbReference type="NCBI Taxonomy" id="113540"/>
    <lineage>
        <taxon>Eukaryota</taxon>
        <taxon>Metazoa</taxon>
        <taxon>Chordata</taxon>
        <taxon>Craniata</taxon>
        <taxon>Vertebrata</taxon>
        <taxon>Euteleostomi</taxon>
        <taxon>Actinopterygii</taxon>
        <taxon>Neopterygii</taxon>
        <taxon>Teleostei</taxon>
        <taxon>Osteoglossocephala</taxon>
        <taxon>Osteoglossomorpha</taxon>
        <taxon>Osteoglossiformes</taxon>
        <taxon>Osteoglossidae</taxon>
        <taxon>Scleropages</taxon>
    </lineage>
</organism>